<reference evidence="1" key="1">
    <citation type="submission" date="2020-08" db="EMBL/GenBank/DDBJ databases">
        <title>Genomic Encyclopedia of Type Strains, Phase IV (KMG-IV): sequencing the most valuable type-strain genomes for metagenomic binning, comparative biology and taxonomic classification.</title>
        <authorList>
            <person name="Goeker M."/>
        </authorList>
    </citation>
    <scope>NUCLEOTIDE SEQUENCE [LARGE SCALE GENOMIC DNA]</scope>
    <source>
        <strain evidence="1">DSM 105720</strain>
    </source>
</reference>
<dbReference type="AlphaFoldDB" id="A0A840D630"/>
<dbReference type="Proteomes" id="UP000560658">
    <property type="component" value="Unassembled WGS sequence"/>
</dbReference>
<protein>
    <submittedName>
        <fullName evidence="1">Uncharacterized protein</fullName>
    </submittedName>
</protein>
<sequence length="121" mass="14054">MNKFKVGDIVSYRNTRGSIKKAEITSFETVGNGKVWFHGIDTDTKAKVWYPVHISEKLTEHQFKIGDHIDYLIGNEWQRDYATIHGFHRNSNLPIAETNRPGHDGCKWSYTFDLSKIRLTQ</sequence>
<evidence type="ECO:0000313" key="1">
    <source>
        <dbReference type="EMBL" id="MBB4043853.1"/>
    </source>
</evidence>
<keyword evidence="2" id="KW-1185">Reference proteome</keyword>
<proteinExistence type="predicted"/>
<dbReference type="RefSeq" id="WP_044161557.1">
    <property type="nucleotide sequence ID" value="NZ_JACIER010000005.1"/>
</dbReference>
<organism evidence="1 2">
    <name type="scientific">Bacteroides reticulotermitis</name>
    <dbReference type="NCBI Taxonomy" id="1133319"/>
    <lineage>
        <taxon>Bacteria</taxon>
        <taxon>Pseudomonadati</taxon>
        <taxon>Bacteroidota</taxon>
        <taxon>Bacteroidia</taxon>
        <taxon>Bacteroidales</taxon>
        <taxon>Bacteroidaceae</taxon>
        <taxon>Bacteroides</taxon>
    </lineage>
</organism>
<gene>
    <name evidence="1" type="ORF">GGR06_001639</name>
</gene>
<evidence type="ECO:0000313" key="2">
    <source>
        <dbReference type="Proteomes" id="UP000560658"/>
    </source>
</evidence>
<dbReference type="EMBL" id="JACIER010000005">
    <property type="protein sequence ID" value="MBB4043853.1"/>
    <property type="molecule type" value="Genomic_DNA"/>
</dbReference>
<name>A0A840D630_9BACE</name>
<accession>A0A840D630</accession>
<comment type="caution">
    <text evidence="1">The sequence shown here is derived from an EMBL/GenBank/DDBJ whole genome shotgun (WGS) entry which is preliminary data.</text>
</comment>